<evidence type="ECO:0000256" key="1">
    <source>
        <dbReference type="SAM" id="MobiDB-lite"/>
    </source>
</evidence>
<evidence type="ECO:0000313" key="2">
    <source>
        <dbReference type="EMBL" id="AFK41537.1"/>
    </source>
</evidence>
<accession>I3SMP5</accession>
<feature type="region of interest" description="Disordered" evidence="1">
    <location>
        <begin position="20"/>
        <end position="47"/>
    </location>
</feature>
<dbReference type="AlphaFoldDB" id="I3SMP5"/>
<name>I3SMP5_LOTJA</name>
<feature type="compositionally biased region" description="Basic and acidic residues" evidence="1">
    <location>
        <begin position="35"/>
        <end position="47"/>
    </location>
</feature>
<organism evidence="2">
    <name type="scientific">Lotus japonicus</name>
    <name type="common">Lotus corniculatus var. japonicus</name>
    <dbReference type="NCBI Taxonomy" id="34305"/>
    <lineage>
        <taxon>Eukaryota</taxon>
        <taxon>Viridiplantae</taxon>
        <taxon>Streptophyta</taxon>
        <taxon>Embryophyta</taxon>
        <taxon>Tracheophyta</taxon>
        <taxon>Spermatophyta</taxon>
        <taxon>Magnoliopsida</taxon>
        <taxon>eudicotyledons</taxon>
        <taxon>Gunneridae</taxon>
        <taxon>Pentapetalae</taxon>
        <taxon>rosids</taxon>
        <taxon>fabids</taxon>
        <taxon>Fabales</taxon>
        <taxon>Fabaceae</taxon>
        <taxon>Papilionoideae</taxon>
        <taxon>50 kb inversion clade</taxon>
        <taxon>NPAAA clade</taxon>
        <taxon>Hologalegina</taxon>
        <taxon>robinioid clade</taxon>
        <taxon>Loteae</taxon>
        <taxon>Lotus</taxon>
    </lineage>
</organism>
<proteinExistence type="evidence at transcript level"/>
<sequence length="47" mass="5576">MLSQPNRPYQTNQQWCLQIPREESSAEPSQAAKDYPGEAWRERRERG</sequence>
<reference evidence="2" key="1">
    <citation type="submission" date="2012-05" db="EMBL/GenBank/DDBJ databases">
        <authorList>
            <person name="Krishnakumar V."/>
            <person name="Cheung F."/>
            <person name="Xiao Y."/>
            <person name="Chan A."/>
            <person name="Moskal W.A."/>
            <person name="Town C.D."/>
        </authorList>
    </citation>
    <scope>NUCLEOTIDE SEQUENCE</scope>
</reference>
<dbReference type="EMBL" id="BT141743">
    <property type="protein sequence ID" value="AFK41537.1"/>
    <property type="molecule type" value="mRNA"/>
</dbReference>
<protein>
    <submittedName>
        <fullName evidence="2">Uncharacterized protein</fullName>
    </submittedName>
</protein>